<protein>
    <submittedName>
        <fullName evidence="7">Rhomboid family intramembrane serine protease</fullName>
    </submittedName>
</protein>
<dbReference type="PANTHER" id="PTHR43066">
    <property type="entry name" value="RHOMBOID-RELATED PROTEIN"/>
    <property type="match status" value="1"/>
</dbReference>
<dbReference type="Proteomes" id="UP000192343">
    <property type="component" value="Unassembled WGS sequence"/>
</dbReference>
<evidence type="ECO:0000313" key="8">
    <source>
        <dbReference type="Proteomes" id="UP000192343"/>
    </source>
</evidence>
<evidence type="ECO:0000256" key="4">
    <source>
        <dbReference type="ARBA" id="ARBA00023136"/>
    </source>
</evidence>
<keyword evidence="3 5" id="KW-1133">Transmembrane helix</keyword>
<evidence type="ECO:0000256" key="1">
    <source>
        <dbReference type="ARBA" id="ARBA00004141"/>
    </source>
</evidence>
<organism evidence="7 8">
    <name type="scientific">Marispirochaeta aestuarii</name>
    <dbReference type="NCBI Taxonomy" id="1963862"/>
    <lineage>
        <taxon>Bacteria</taxon>
        <taxon>Pseudomonadati</taxon>
        <taxon>Spirochaetota</taxon>
        <taxon>Spirochaetia</taxon>
        <taxon>Spirochaetales</taxon>
        <taxon>Spirochaetaceae</taxon>
        <taxon>Marispirochaeta</taxon>
    </lineage>
</organism>
<name>A0A1Y1S2S7_9SPIO</name>
<dbReference type="GO" id="GO:0006508">
    <property type="term" value="P:proteolysis"/>
    <property type="evidence" value="ECO:0007669"/>
    <property type="project" value="UniProtKB-KW"/>
</dbReference>
<dbReference type="Gene3D" id="1.20.1540.10">
    <property type="entry name" value="Rhomboid-like"/>
    <property type="match status" value="1"/>
</dbReference>
<dbReference type="OrthoDB" id="5419261at2"/>
<feature type="transmembrane region" description="Helical" evidence="5">
    <location>
        <begin position="115"/>
        <end position="133"/>
    </location>
</feature>
<dbReference type="EMBL" id="MWQY01000001">
    <property type="protein sequence ID" value="ORC38290.1"/>
    <property type="molecule type" value="Genomic_DNA"/>
</dbReference>
<dbReference type="GO" id="GO:0004252">
    <property type="term" value="F:serine-type endopeptidase activity"/>
    <property type="evidence" value="ECO:0007669"/>
    <property type="project" value="InterPro"/>
</dbReference>
<dbReference type="SUPFAM" id="SSF144091">
    <property type="entry name" value="Rhomboid-like"/>
    <property type="match status" value="1"/>
</dbReference>
<accession>A0A1Y1S2S7</accession>
<feature type="transmembrane region" description="Helical" evidence="5">
    <location>
        <begin position="52"/>
        <end position="79"/>
    </location>
</feature>
<feature type="transmembrane region" description="Helical" evidence="5">
    <location>
        <begin position="91"/>
        <end position="109"/>
    </location>
</feature>
<gene>
    <name evidence="7" type="ORF">B4O97_00605</name>
</gene>
<sequence length="195" mass="21358">MRIRYNAPVTLTFALLATTVLLFDTVTRSNLTLLLFTALPRGNFDFANPLAYVRLISHIVGHLGWEHLLSNFAIILLIGPILEEKHGSLRLLWMIFFTALVTGLVNTLFFHTALLGASSIVFMMIILVSFTNVRNGDIPLTFILVVILYLVKEIILITAADDVSQTAHILGGICGSLFGFGGGRSGRTAAEPETE</sequence>
<evidence type="ECO:0000256" key="5">
    <source>
        <dbReference type="SAM" id="Phobius"/>
    </source>
</evidence>
<keyword evidence="2 5" id="KW-0812">Transmembrane</keyword>
<reference evidence="7 8" key="1">
    <citation type="submission" date="2017-03" db="EMBL/GenBank/DDBJ databases">
        <title>Draft Genome sequence of Marispirochaeta sp. strain JC444.</title>
        <authorList>
            <person name="Shivani Y."/>
            <person name="Subhash Y."/>
            <person name="Sasikala C."/>
            <person name="Ramana C."/>
        </authorList>
    </citation>
    <scope>NUCLEOTIDE SEQUENCE [LARGE SCALE GENOMIC DNA]</scope>
    <source>
        <strain evidence="7 8">JC444</strain>
    </source>
</reference>
<evidence type="ECO:0000313" key="7">
    <source>
        <dbReference type="EMBL" id="ORC38290.1"/>
    </source>
</evidence>
<keyword evidence="7" id="KW-0645">Protease</keyword>
<dbReference type="GO" id="GO:0016020">
    <property type="term" value="C:membrane"/>
    <property type="evidence" value="ECO:0007669"/>
    <property type="project" value="UniProtKB-SubCell"/>
</dbReference>
<feature type="transmembrane region" description="Helical" evidence="5">
    <location>
        <begin position="140"/>
        <end position="160"/>
    </location>
</feature>
<dbReference type="Pfam" id="PF01694">
    <property type="entry name" value="Rhomboid"/>
    <property type="match status" value="1"/>
</dbReference>
<evidence type="ECO:0000256" key="2">
    <source>
        <dbReference type="ARBA" id="ARBA00022692"/>
    </source>
</evidence>
<proteinExistence type="predicted"/>
<keyword evidence="8" id="KW-1185">Reference proteome</keyword>
<dbReference type="STRING" id="1963862.B4O97_00605"/>
<keyword evidence="7" id="KW-0378">Hydrolase</keyword>
<dbReference type="InterPro" id="IPR022764">
    <property type="entry name" value="Peptidase_S54_rhomboid_dom"/>
</dbReference>
<evidence type="ECO:0000259" key="6">
    <source>
        <dbReference type="Pfam" id="PF01694"/>
    </source>
</evidence>
<dbReference type="InterPro" id="IPR035952">
    <property type="entry name" value="Rhomboid-like_sf"/>
</dbReference>
<keyword evidence="4 5" id="KW-0472">Membrane</keyword>
<feature type="domain" description="Peptidase S54 rhomboid" evidence="6">
    <location>
        <begin position="52"/>
        <end position="181"/>
    </location>
</feature>
<dbReference type="AlphaFoldDB" id="A0A1Y1S2S7"/>
<evidence type="ECO:0000256" key="3">
    <source>
        <dbReference type="ARBA" id="ARBA00022989"/>
    </source>
</evidence>
<comment type="caution">
    <text evidence="7">The sequence shown here is derived from an EMBL/GenBank/DDBJ whole genome shotgun (WGS) entry which is preliminary data.</text>
</comment>
<dbReference type="PANTHER" id="PTHR43066:SF5">
    <property type="entry name" value="RHOMBOID-LIKE PROTEIN 11, CHLOROPLASTIC-RELATED"/>
    <property type="match status" value="1"/>
</dbReference>
<comment type="subcellular location">
    <subcellularLocation>
        <location evidence="1">Membrane</location>
        <topology evidence="1">Multi-pass membrane protein</topology>
    </subcellularLocation>
</comment>